<keyword evidence="2" id="KW-0843">Virulence</keyword>
<dbReference type="InterPro" id="IPR008964">
    <property type="entry name" value="Invasin/intimin_cell_adhesion"/>
</dbReference>
<accession>A0A482IPY7</accession>
<evidence type="ECO:0000256" key="1">
    <source>
        <dbReference type="ARBA" id="ARBA00017346"/>
    </source>
</evidence>
<dbReference type="Gene3D" id="2.60.40.1080">
    <property type="match status" value="1"/>
</dbReference>
<evidence type="ECO:0000259" key="6">
    <source>
        <dbReference type="PROSITE" id="PS51127"/>
    </source>
</evidence>
<feature type="domain" description="Big-1" evidence="6">
    <location>
        <begin position="46"/>
        <end position="134"/>
    </location>
</feature>
<dbReference type="OrthoDB" id="10018099at2"/>
<keyword evidence="5" id="KW-0732">Signal</keyword>
<evidence type="ECO:0000313" key="8">
    <source>
        <dbReference type="Proteomes" id="UP000253772"/>
    </source>
</evidence>
<dbReference type="InterPro" id="IPR003344">
    <property type="entry name" value="Big_1_dom"/>
</dbReference>
<name>A0A482IPY7_9BURK</name>
<evidence type="ECO:0000256" key="2">
    <source>
        <dbReference type="ARBA" id="ARBA00023026"/>
    </source>
</evidence>
<protein>
    <recommendedName>
        <fullName evidence="1">Intimin</fullName>
    </recommendedName>
    <alternativeName>
        <fullName evidence="4">Attaching and effacing protein</fullName>
    </alternativeName>
</protein>
<dbReference type="EMBL" id="CP037900">
    <property type="protein sequence ID" value="QBP10006.1"/>
    <property type="molecule type" value="Genomic_DNA"/>
</dbReference>
<organism evidence="7 8">
    <name type="scientific">Cupriavidus metallidurans</name>
    <dbReference type="NCBI Taxonomy" id="119219"/>
    <lineage>
        <taxon>Bacteria</taxon>
        <taxon>Pseudomonadati</taxon>
        <taxon>Pseudomonadota</taxon>
        <taxon>Betaproteobacteria</taxon>
        <taxon>Burkholderiales</taxon>
        <taxon>Burkholderiaceae</taxon>
        <taxon>Cupriavidus</taxon>
    </lineage>
</organism>
<reference evidence="7 8" key="1">
    <citation type="submission" date="2019-03" db="EMBL/GenBank/DDBJ databases">
        <title>Comparative insights into the high quality Complete genome sequence of highly metal resistant Cupriavidus metallidurans strain BS1 isolated from a gold-copper mine.</title>
        <authorList>
            <person name="Mazhar H.S."/>
            <person name="Rensing C."/>
        </authorList>
    </citation>
    <scope>NUCLEOTIDE SEQUENCE [LARGE SCALE GENOMIC DNA]</scope>
    <source>
        <strain evidence="7 8">BS1</strain>
    </source>
</reference>
<evidence type="ECO:0000256" key="3">
    <source>
        <dbReference type="ARBA" id="ARBA00023157"/>
    </source>
</evidence>
<gene>
    <name evidence="7" type="ORF">DDF84_009640</name>
</gene>
<evidence type="ECO:0000313" key="7">
    <source>
        <dbReference type="EMBL" id="QBP10006.1"/>
    </source>
</evidence>
<proteinExistence type="predicted"/>
<dbReference type="SUPFAM" id="SSF49373">
    <property type="entry name" value="Invasin/intimin cell-adhesion fragments"/>
    <property type="match status" value="1"/>
</dbReference>
<feature type="signal peptide" evidence="5">
    <location>
        <begin position="1"/>
        <end position="18"/>
    </location>
</feature>
<sequence>MFVSYRFLGAISIALTLAACGGGEQSSTVAAAATPPATSPKSMSYQLTLSPAAAQVAVGKAGRLVATVVDSNGATVNDPVVTFTSSDPTVASVSADLSSPGTAIVTGVKSGGTMVTATFSPAGGPSYSQIANITVVTGDAPTYSLMFPSQSVNLQYGKQGSITAAIIDSEGRDVTAQATGWTWVASNSGMVSVSAASQTATLLASNPAQTVSVSYITAKAVAPDGSKLVGHIAAVAIPDYTYRIQLSSATAKISTDLTPTIIASVIRSDGEDVTLKFGYWRWTLPAVPVNPPPPADAPMYAGVVTSAIGNVATLSSGLLTGAKGSYATFPLVVSALGNDVGLTVPDATIQVSLYPTWAVDLGIGPITTVGTVSSTSYALTFYHNSVDENAAAPLPCSSLRWSSGLDVIRITPNPADISKGTISYDSAQDGYGLNGDWLSYLCKLPSGREISASTKLTFP</sequence>
<keyword evidence="3" id="KW-1015">Disulfide bond</keyword>
<evidence type="ECO:0000256" key="5">
    <source>
        <dbReference type="SAM" id="SignalP"/>
    </source>
</evidence>
<feature type="chain" id="PRO_5019744267" description="Intimin" evidence="5">
    <location>
        <begin position="19"/>
        <end position="459"/>
    </location>
</feature>
<dbReference type="AlphaFoldDB" id="A0A482IPY7"/>
<dbReference type="Pfam" id="PF02368">
    <property type="entry name" value="Big_2"/>
    <property type="match status" value="1"/>
</dbReference>
<dbReference type="PROSITE" id="PS51127">
    <property type="entry name" value="BIG1"/>
    <property type="match status" value="1"/>
</dbReference>
<evidence type="ECO:0000256" key="4">
    <source>
        <dbReference type="ARBA" id="ARBA00029955"/>
    </source>
</evidence>
<dbReference type="PROSITE" id="PS51257">
    <property type="entry name" value="PROKAR_LIPOPROTEIN"/>
    <property type="match status" value="1"/>
</dbReference>
<dbReference type="InterPro" id="IPR003343">
    <property type="entry name" value="Big_2"/>
</dbReference>
<dbReference type="Proteomes" id="UP000253772">
    <property type="component" value="Chromosome c1"/>
</dbReference>